<comment type="caution">
    <text evidence="4">The sequence shown here is derived from an EMBL/GenBank/DDBJ whole genome shotgun (WGS) entry which is preliminary data.</text>
</comment>
<feature type="transmembrane region" description="Helical" evidence="2">
    <location>
        <begin position="9"/>
        <end position="30"/>
    </location>
</feature>
<dbReference type="Pfam" id="PF13462">
    <property type="entry name" value="Thioredoxin_4"/>
    <property type="match status" value="1"/>
</dbReference>
<dbReference type="Gene3D" id="3.40.30.10">
    <property type="entry name" value="Glutaredoxin"/>
    <property type="match status" value="1"/>
</dbReference>
<dbReference type="PANTHER" id="PTHR13887">
    <property type="entry name" value="GLUTATHIONE S-TRANSFERASE KAPPA"/>
    <property type="match status" value="1"/>
</dbReference>
<keyword evidence="5" id="KW-1185">Reference proteome</keyword>
<dbReference type="PROSITE" id="PS51352">
    <property type="entry name" value="THIOREDOXIN_2"/>
    <property type="match status" value="1"/>
</dbReference>
<keyword evidence="2" id="KW-0812">Transmembrane</keyword>
<evidence type="ECO:0000256" key="1">
    <source>
        <dbReference type="ARBA" id="ARBA00005791"/>
    </source>
</evidence>
<dbReference type="Proteomes" id="UP000028870">
    <property type="component" value="Unassembled WGS sequence"/>
</dbReference>
<evidence type="ECO:0000313" key="5">
    <source>
        <dbReference type="Proteomes" id="UP000028870"/>
    </source>
</evidence>
<name>W9AZU8_MYCCO</name>
<dbReference type="InterPro" id="IPR012336">
    <property type="entry name" value="Thioredoxin-like_fold"/>
</dbReference>
<accession>W9AZU8</accession>
<proteinExistence type="inferred from homology"/>
<feature type="domain" description="Thioredoxin" evidence="3">
    <location>
        <begin position="38"/>
        <end position="223"/>
    </location>
</feature>
<dbReference type="RefSeq" id="WP_036397975.1">
    <property type="nucleotide sequence ID" value="NZ_CCBB010000001.1"/>
</dbReference>
<dbReference type="InterPro" id="IPR036249">
    <property type="entry name" value="Thioredoxin-like_sf"/>
</dbReference>
<dbReference type="eggNOG" id="COG1651">
    <property type="taxonomic scope" value="Bacteria"/>
</dbReference>
<dbReference type="EMBL" id="CCBB010000001">
    <property type="protein sequence ID" value="CDO08101.1"/>
    <property type="molecule type" value="Genomic_DNA"/>
</dbReference>
<keyword evidence="2" id="KW-0472">Membrane</keyword>
<protein>
    <submittedName>
        <fullName evidence="4">DSBA oxidoreductase</fullName>
    </submittedName>
</protein>
<dbReference type="InterPro" id="IPR013766">
    <property type="entry name" value="Thioredoxin_domain"/>
</dbReference>
<dbReference type="STRING" id="258533.BN977_02920"/>
<evidence type="ECO:0000313" key="4">
    <source>
        <dbReference type="EMBL" id="CDO08101.1"/>
    </source>
</evidence>
<organism evidence="4 5">
    <name type="scientific">Mycolicibacterium cosmeticum</name>
    <dbReference type="NCBI Taxonomy" id="258533"/>
    <lineage>
        <taxon>Bacteria</taxon>
        <taxon>Bacillati</taxon>
        <taxon>Actinomycetota</taxon>
        <taxon>Actinomycetes</taxon>
        <taxon>Mycobacteriales</taxon>
        <taxon>Mycobacteriaceae</taxon>
        <taxon>Mycolicibacterium</taxon>
    </lineage>
</organism>
<dbReference type="PANTHER" id="PTHR13887:SF55">
    <property type="entry name" value="SLR0313 PROTEIN"/>
    <property type="match status" value="1"/>
</dbReference>
<gene>
    <name evidence="4" type="ORF">BN977_02920</name>
</gene>
<reference evidence="4" key="1">
    <citation type="submission" date="2014-03" db="EMBL/GenBank/DDBJ databases">
        <title>Draft Genome Sequence of Mycobacterium cosmeticum DSM 44829.</title>
        <authorList>
            <person name="Croce O."/>
            <person name="Robert C."/>
            <person name="Raoult D."/>
            <person name="Drancourt M."/>
        </authorList>
    </citation>
    <scope>NUCLEOTIDE SEQUENCE [LARGE SCALE GENOMIC DNA]</scope>
    <source>
        <strain evidence="4">DSM 44829</strain>
    </source>
</reference>
<dbReference type="AlphaFoldDB" id="W9AZU8"/>
<evidence type="ECO:0000259" key="3">
    <source>
        <dbReference type="PROSITE" id="PS51352"/>
    </source>
</evidence>
<reference evidence="4" key="2">
    <citation type="submission" date="2014-03" db="EMBL/GenBank/DDBJ databases">
        <authorList>
            <person name="Urmite Genomes"/>
        </authorList>
    </citation>
    <scope>NUCLEOTIDE SEQUENCE</scope>
    <source>
        <strain evidence="4">DSM 44829</strain>
    </source>
</reference>
<evidence type="ECO:0000256" key="2">
    <source>
        <dbReference type="SAM" id="Phobius"/>
    </source>
</evidence>
<keyword evidence="2" id="KW-1133">Transmembrane helix</keyword>
<sequence>MLKTPIGRLAITALAVTVIVTVAVFLLVTWDSDTSTVVDEGVPSDTASAAVVRDNSHRLNTAPDAPVTVVEFLDFECEGCRAAYPMVEELRQRYGDRVEFVLRYFPLPGHFNGERAARAVEAAAQQGSLEPMYRKMFDTQEQWGEQRTPADEVFRGFAEELGLDMAVFDTAYADPATADRVRLDIDDGEALGVMGTPTFFVNGMQIPLQTRSDLSDAIDNALQNTAPTS</sequence>
<dbReference type="SUPFAM" id="SSF52833">
    <property type="entry name" value="Thioredoxin-like"/>
    <property type="match status" value="1"/>
</dbReference>
<comment type="similarity">
    <text evidence="1">Belongs to the thioredoxin family. DsbA subfamily.</text>
</comment>